<keyword evidence="2" id="KW-1133">Transmembrane helix</keyword>
<keyword evidence="4" id="KW-1185">Reference proteome</keyword>
<dbReference type="GeneID" id="81422740"/>
<accession>A0A9W9LU58</accession>
<evidence type="ECO:0000256" key="2">
    <source>
        <dbReference type="SAM" id="Phobius"/>
    </source>
</evidence>
<dbReference type="Proteomes" id="UP001149163">
    <property type="component" value="Unassembled WGS sequence"/>
</dbReference>
<evidence type="ECO:0000313" key="4">
    <source>
        <dbReference type="Proteomes" id="UP001149163"/>
    </source>
</evidence>
<proteinExistence type="predicted"/>
<dbReference type="RefSeq" id="XP_056547170.1">
    <property type="nucleotide sequence ID" value="XM_056683564.1"/>
</dbReference>
<organism evidence="3 4">
    <name type="scientific">Penicillium canariense</name>
    <dbReference type="NCBI Taxonomy" id="189055"/>
    <lineage>
        <taxon>Eukaryota</taxon>
        <taxon>Fungi</taxon>
        <taxon>Dikarya</taxon>
        <taxon>Ascomycota</taxon>
        <taxon>Pezizomycotina</taxon>
        <taxon>Eurotiomycetes</taxon>
        <taxon>Eurotiomycetidae</taxon>
        <taxon>Eurotiales</taxon>
        <taxon>Aspergillaceae</taxon>
        <taxon>Penicillium</taxon>
    </lineage>
</organism>
<reference evidence="3" key="2">
    <citation type="journal article" date="2023" name="IMA Fungus">
        <title>Comparative genomic study of the Penicillium genus elucidates a diverse pangenome and 15 lateral gene transfer events.</title>
        <authorList>
            <person name="Petersen C."/>
            <person name="Sorensen T."/>
            <person name="Nielsen M.R."/>
            <person name="Sondergaard T.E."/>
            <person name="Sorensen J.L."/>
            <person name="Fitzpatrick D.A."/>
            <person name="Frisvad J.C."/>
            <person name="Nielsen K.L."/>
        </authorList>
    </citation>
    <scope>NUCLEOTIDE SEQUENCE</scope>
    <source>
        <strain evidence="3">IBT 26290</strain>
    </source>
</reference>
<dbReference type="OrthoDB" id="3235083at2759"/>
<keyword evidence="2" id="KW-0812">Transmembrane</keyword>
<dbReference type="AlphaFoldDB" id="A0A9W9LU58"/>
<keyword evidence="2" id="KW-0472">Membrane</keyword>
<feature type="transmembrane region" description="Helical" evidence="2">
    <location>
        <begin position="883"/>
        <end position="901"/>
    </location>
</feature>
<evidence type="ECO:0000256" key="1">
    <source>
        <dbReference type="SAM" id="MobiDB-lite"/>
    </source>
</evidence>
<feature type="region of interest" description="Disordered" evidence="1">
    <location>
        <begin position="641"/>
        <end position="661"/>
    </location>
</feature>
<sequence>MATLQWDSELMTNYVSAVAVPAASHMVTCVDPHTLQPMIFALSNDEIPKLQVIGVNEEGQRVRTDYGRLLGLPTDAYIQTFDVQQGADYTIHLALTTKVDEQHSQLWVVRPFQLSSQPLLTTLPPQTFGKVHKIKIGLPTGKSPYPAVWVMHQPLNRAASGSDLARVEVKLDMNKIIVWKDCTLPTNVNEILDIATANGGSLGQGLYYLCRQSDAVLLMVKFVRPGMEQGDAPRWAQNNQDELGFLVASCDNIDNSRAATLLPAGKATSFSAAICKPAESFSTVKQILAANDESGNLTLLEQSLDTGIWRTEPFYVEEGGTLMAIPSYTVNMTALDDKKQPLCNGQVFIKSSSLLSATLNGRSDTLDPKGRWYPLDTAGELALIIPTNGLTSQPLQISKVRNFLAQEITLHSDMNIDPSHKVIKSLSKLDSTEKLEAATDKDGKSIWEGVEKPSKDELIAAAQCFSAIREACTKLPADGSVVQTVTFSALSVNSIQIASNHIFEAIADTFMDGFNYLKEKVHQTIDWIVRKAGEVWEFVCTIGNSVKKFVLDCIEKVTEAATWVWDKFKLGWEKLCDVVGFLFSWDDIIETKRTIKGLLNAGLDYAANNIEGVNVKIEDLFSSLQNDIAGLTGIASMEGRKGKLKPSNGSDDKQMTEFQQSPGSKWIGERMKNGSGSMRSPGKSKCLRYLFSSIAQSDPFHLLATNNAEEVKLWEDRIQPLLMNFTKVAEDLGKDLAELFTGDNNLSTGELLAKAGGDLLINIIDVAKKILQTLVTLVSKLVVLLKNIGNQTLTWGFVEDLYKWLNQGDSLTIFDAVSLIIAIPATFIIKIVTGRKPPTLGNMDSELFGKSVIGALRDSEEEEEKPNDNSMISTANKTTARDVTVIVLGAGCGAAVVSLFFKNIKFLRKAANKGISVAVDSLSPGTIMEVISICLDGFSIIKDLINAPDDETPGAGMRNAATYIKCFRLLTNVVYMAATKAGGLENELVDQIMLAIDLLTAMVNCGLYTAVYVKELDAKSWKGYDEGSTLLSGANTLLETVTAIGYFTAATFKEKAPHATLVGLGCMQIGAVGAIVTKGVEFRLTYKKMNGE</sequence>
<protein>
    <submittedName>
        <fullName evidence="3">Uncharacterized protein</fullName>
    </submittedName>
</protein>
<gene>
    <name evidence="3" type="ORF">N7482_001439</name>
</gene>
<reference evidence="3" key="1">
    <citation type="submission" date="2022-11" db="EMBL/GenBank/DDBJ databases">
        <authorList>
            <person name="Petersen C."/>
        </authorList>
    </citation>
    <scope>NUCLEOTIDE SEQUENCE</scope>
    <source>
        <strain evidence="3">IBT 26290</strain>
    </source>
</reference>
<evidence type="ECO:0000313" key="3">
    <source>
        <dbReference type="EMBL" id="KAJ5175562.1"/>
    </source>
</evidence>
<name>A0A9W9LU58_9EURO</name>
<dbReference type="EMBL" id="JAPQKN010000001">
    <property type="protein sequence ID" value="KAJ5175562.1"/>
    <property type="molecule type" value="Genomic_DNA"/>
</dbReference>
<comment type="caution">
    <text evidence="3">The sequence shown here is derived from an EMBL/GenBank/DDBJ whole genome shotgun (WGS) entry which is preliminary data.</text>
</comment>